<evidence type="ECO:0000256" key="6">
    <source>
        <dbReference type="ARBA" id="ARBA00023128"/>
    </source>
</evidence>
<dbReference type="InterPro" id="IPR019564">
    <property type="entry name" value="Sam37/metaxin_N"/>
</dbReference>
<accession>A0A4S4LHD3</accession>
<evidence type="ECO:0008006" key="13">
    <source>
        <dbReference type="Google" id="ProtNLM"/>
    </source>
</evidence>
<name>A0A4S4LHD3_9AGAM</name>
<dbReference type="PANTHER" id="PTHR12289:SF41">
    <property type="entry name" value="FAILED AXON CONNECTIONS-RELATED"/>
    <property type="match status" value="1"/>
</dbReference>
<dbReference type="GO" id="GO:0007005">
    <property type="term" value="P:mitochondrion organization"/>
    <property type="evidence" value="ECO:0007669"/>
    <property type="project" value="TreeGrafter"/>
</dbReference>
<dbReference type="InterPro" id="IPR033468">
    <property type="entry name" value="Metaxin_GST"/>
</dbReference>
<evidence type="ECO:0000256" key="4">
    <source>
        <dbReference type="ARBA" id="ARBA00022787"/>
    </source>
</evidence>
<dbReference type="SUPFAM" id="SSF47616">
    <property type="entry name" value="GST C-terminal domain-like"/>
    <property type="match status" value="1"/>
</dbReference>
<evidence type="ECO:0000259" key="10">
    <source>
        <dbReference type="Pfam" id="PF17171"/>
    </source>
</evidence>
<dbReference type="Proteomes" id="UP000308199">
    <property type="component" value="Unassembled WGS sequence"/>
</dbReference>
<feature type="domain" description="Mitochondrial outer membrane transport complex Sam37/metaxin N-terminal" evidence="9">
    <location>
        <begin position="25"/>
        <end position="166"/>
    </location>
</feature>
<keyword evidence="5" id="KW-0653">Protein transport</keyword>
<proteinExistence type="inferred from homology"/>
<evidence type="ECO:0000256" key="3">
    <source>
        <dbReference type="ARBA" id="ARBA00022448"/>
    </source>
</evidence>
<evidence type="ECO:0000256" key="5">
    <source>
        <dbReference type="ARBA" id="ARBA00022927"/>
    </source>
</evidence>
<dbReference type="Pfam" id="PF10568">
    <property type="entry name" value="Tom37"/>
    <property type="match status" value="1"/>
</dbReference>
<evidence type="ECO:0000259" key="9">
    <source>
        <dbReference type="Pfam" id="PF10568"/>
    </source>
</evidence>
<sequence length="421" mass="47099">MDNEPELVLHVWPGKWDLPTFTPDCLASVLYAQLSIPGKFVLEECTNPDLSPNGQFPYLTHGLACVASFPSIVKYIAGLHRSGRPEDDGNEERGQDDAELTDLSASLSPKEKAQQMAWMAFVSANLGDLVACSFYTLRHNYYEYTRPQLATLFPLPQRYYLPDRLREMHKPRLEAAGLWSIHAEEAEEEKRKKRGVANESAVAEAFGKEKVLEKARTTLNLLTNILREKPLFFHNQPTALDTLVAAHILLLTYPPLPNDLLRALVANSYPTLHAHARHLRAHALPAPLHAEMSLSSSSSASLSSSFDLADAHARPTGKLVPLRVRAARTANISQLASSFALPFHLRSSGFKKPTELILQEDVEFDRMRWVWYGLSFLGVVSWAWAVGRKLVVDRADNETAEEELVEGDDEVEEYEGDDSQS</sequence>
<feature type="region of interest" description="Disordered" evidence="8">
    <location>
        <begin position="399"/>
        <end position="421"/>
    </location>
</feature>
<gene>
    <name evidence="11" type="ORF">EW145_g1140</name>
</gene>
<dbReference type="GO" id="GO:0015031">
    <property type="term" value="P:protein transport"/>
    <property type="evidence" value="ECO:0007669"/>
    <property type="project" value="UniProtKB-KW"/>
</dbReference>
<protein>
    <recommendedName>
        <fullName evidence="13">Mitochondrial outer membrane transport complex Sam37/metaxin N-terminal domain-containing protein</fullName>
    </recommendedName>
</protein>
<evidence type="ECO:0000256" key="7">
    <source>
        <dbReference type="ARBA" id="ARBA00023136"/>
    </source>
</evidence>
<dbReference type="PANTHER" id="PTHR12289">
    <property type="entry name" value="METAXIN RELATED"/>
    <property type="match status" value="1"/>
</dbReference>
<evidence type="ECO:0000256" key="2">
    <source>
        <dbReference type="ARBA" id="ARBA00009170"/>
    </source>
</evidence>
<dbReference type="EMBL" id="SGPK01000029">
    <property type="protein sequence ID" value="THH10691.1"/>
    <property type="molecule type" value="Genomic_DNA"/>
</dbReference>
<comment type="caution">
    <text evidence="11">The sequence shown here is derived from an EMBL/GenBank/DDBJ whole genome shotgun (WGS) entry which is preliminary data.</text>
</comment>
<evidence type="ECO:0000256" key="1">
    <source>
        <dbReference type="ARBA" id="ARBA00004294"/>
    </source>
</evidence>
<keyword evidence="6" id="KW-0496">Mitochondrion</keyword>
<keyword evidence="12" id="KW-1185">Reference proteome</keyword>
<dbReference type="CDD" id="cd03054">
    <property type="entry name" value="GST_N_Metaxin"/>
    <property type="match status" value="1"/>
</dbReference>
<keyword evidence="3" id="KW-0813">Transport</keyword>
<evidence type="ECO:0000313" key="12">
    <source>
        <dbReference type="Proteomes" id="UP000308199"/>
    </source>
</evidence>
<comment type="subcellular location">
    <subcellularLocation>
        <location evidence="1">Mitochondrion outer membrane</location>
    </subcellularLocation>
</comment>
<dbReference type="InterPro" id="IPR036282">
    <property type="entry name" value="Glutathione-S-Trfase_C_sf"/>
</dbReference>
<evidence type="ECO:0000256" key="8">
    <source>
        <dbReference type="SAM" id="MobiDB-lite"/>
    </source>
</evidence>
<dbReference type="InterPro" id="IPR050931">
    <property type="entry name" value="Mito_Protein_Transport_Metaxin"/>
</dbReference>
<dbReference type="OrthoDB" id="5835136at2759"/>
<comment type="similarity">
    <text evidence="2">Belongs to the metaxin family.</text>
</comment>
<dbReference type="GO" id="GO:0001401">
    <property type="term" value="C:SAM complex"/>
    <property type="evidence" value="ECO:0007669"/>
    <property type="project" value="InterPro"/>
</dbReference>
<reference evidence="11 12" key="1">
    <citation type="submission" date="2019-02" db="EMBL/GenBank/DDBJ databases">
        <title>Genome sequencing of the rare red list fungi Phellinidium pouzarii.</title>
        <authorList>
            <person name="Buettner E."/>
            <person name="Kellner H."/>
        </authorList>
    </citation>
    <scope>NUCLEOTIDE SEQUENCE [LARGE SCALE GENOMIC DNA]</scope>
    <source>
        <strain evidence="11 12">DSM 108285</strain>
    </source>
</reference>
<keyword evidence="4" id="KW-1000">Mitochondrion outer membrane</keyword>
<feature type="domain" description="Metaxin glutathione S-transferase" evidence="10">
    <location>
        <begin position="216"/>
        <end position="277"/>
    </location>
</feature>
<evidence type="ECO:0000313" key="11">
    <source>
        <dbReference type="EMBL" id="THH10691.1"/>
    </source>
</evidence>
<dbReference type="AlphaFoldDB" id="A0A4S4LHD3"/>
<organism evidence="11 12">
    <name type="scientific">Phellinidium pouzarii</name>
    <dbReference type="NCBI Taxonomy" id="167371"/>
    <lineage>
        <taxon>Eukaryota</taxon>
        <taxon>Fungi</taxon>
        <taxon>Dikarya</taxon>
        <taxon>Basidiomycota</taxon>
        <taxon>Agaricomycotina</taxon>
        <taxon>Agaricomycetes</taxon>
        <taxon>Hymenochaetales</taxon>
        <taxon>Hymenochaetaceae</taxon>
        <taxon>Phellinidium</taxon>
    </lineage>
</organism>
<dbReference type="Pfam" id="PF17171">
    <property type="entry name" value="GST_C_6"/>
    <property type="match status" value="1"/>
</dbReference>
<keyword evidence="7" id="KW-0472">Membrane</keyword>